<comment type="similarity">
    <text evidence="1">Belongs to the HAD-like hydrolase superfamily. S-2-haloalkanoic acid dehalogenase family.</text>
</comment>
<gene>
    <name evidence="3" type="ORF">SAMN04488053_10966</name>
</gene>
<dbReference type="Gene3D" id="1.10.150.240">
    <property type="entry name" value="Putative phosphatase, domain 2"/>
    <property type="match status" value="1"/>
</dbReference>
<evidence type="ECO:0000313" key="3">
    <source>
        <dbReference type="EMBL" id="SDO23341.1"/>
    </source>
</evidence>
<proteinExistence type="inferred from homology"/>
<dbReference type="Gene3D" id="3.40.50.1000">
    <property type="entry name" value="HAD superfamily/HAD-like"/>
    <property type="match status" value="1"/>
</dbReference>
<dbReference type="InterPro" id="IPR036412">
    <property type="entry name" value="HAD-like_sf"/>
</dbReference>
<dbReference type="InterPro" id="IPR006328">
    <property type="entry name" value="2-HAD"/>
</dbReference>
<dbReference type="EMBL" id="FNIL01000009">
    <property type="protein sequence ID" value="SDO23341.1"/>
    <property type="molecule type" value="Genomic_DNA"/>
</dbReference>
<dbReference type="Pfam" id="PF00702">
    <property type="entry name" value="Hydrolase"/>
    <property type="match status" value="1"/>
</dbReference>
<dbReference type="SFLD" id="SFLDS00003">
    <property type="entry name" value="Haloacid_Dehalogenase"/>
    <property type="match status" value="1"/>
</dbReference>
<evidence type="ECO:0000256" key="1">
    <source>
        <dbReference type="ARBA" id="ARBA00008106"/>
    </source>
</evidence>
<dbReference type="RefSeq" id="WP_090843434.1">
    <property type="nucleotide sequence ID" value="NZ_FNIL01000009.1"/>
</dbReference>
<dbReference type="STRING" id="745820.SAMN04488053_10966"/>
<dbReference type="CDD" id="cd02588">
    <property type="entry name" value="HAD_L2-DEX"/>
    <property type="match status" value="1"/>
</dbReference>
<organism evidence="3 4">
    <name type="scientific">Alkalicoccus daliensis</name>
    <dbReference type="NCBI Taxonomy" id="745820"/>
    <lineage>
        <taxon>Bacteria</taxon>
        <taxon>Bacillati</taxon>
        <taxon>Bacillota</taxon>
        <taxon>Bacilli</taxon>
        <taxon>Bacillales</taxon>
        <taxon>Bacillaceae</taxon>
        <taxon>Alkalicoccus</taxon>
    </lineage>
</organism>
<dbReference type="Proteomes" id="UP000198778">
    <property type="component" value="Unassembled WGS sequence"/>
</dbReference>
<dbReference type="InterPro" id="IPR051540">
    <property type="entry name" value="S-2-haloacid_dehalogenase"/>
</dbReference>
<dbReference type="SUPFAM" id="SSF56784">
    <property type="entry name" value="HAD-like"/>
    <property type="match status" value="1"/>
</dbReference>
<keyword evidence="4" id="KW-1185">Reference proteome</keyword>
<protein>
    <submittedName>
        <fullName evidence="3">2-haloacid dehalogenase</fullName>
    </submittedName>
</protein>
<dbReference type="InterPro" id="IPR023198">
    <property type="entry name" value="PGP-like_dom2"/>
</dbReference>
<dbReference type="PANTHER" id="PTHR43316:SF3">
    <property type="entry name" value="HALOACID DEHALOGENASE, TYPE II (AFU_ORTHOLOGUE AFUA_2G07750)-RELATED"/>
    <property type="match status" value="1"/>
</dbReference>
<evidence type="ECO:0000256" key="2">
    <source>
        <dbReference type="ARBA" id="ARBA00022801"/>
    </source>
</evidence>
<accession>A0A1H0HX16</accession>
<reference evidence="4" key="1">
    <citation type="submission" date="2016-10" db="EMBL/GenBank/DDBJ databases">
        <authorList>
            <person name="Varghese N."/>
            <person name="Submissions S."/>
        </authorList>
    </citation>
    <scope>NUCLEOTIDE SEQUENCE [LARGE SCALE GENOMIC DNA]</scope>
    <source>
        <strain evidence="4">CGMCC 1.10369</strain>
    </source>
</reference>
<dbReference type="GO" id="GO:0019120">
    <property type="term" value="F:hydrolase activity, acting on acid halide bonds, in C-halide compounds"/>
    <property type="evidence" value="ECO:0007669"/>
    <property type="project" value="InterPro"/>
</dbReference>
<dbReference type="SFLD" id="SFLDF00045">
    <property type="entry name" value="2-haloacid_dehalogenase"/>
    <property type="match status" value="1"/>
</dbReference>
<dbReference type="OrthoDB" id="264363at2"/>
<dbReference type="SFLD" id="SFLDG01135">
    <property type="entry name" value="C1.5.6:_HAD__Beta-PGM__Phospha"/>
    <property type="match status" value="1"/>
</dbReference>
<dbReference type="PANTHER" id="PTHR43316">
    <property type="entry name" value="HYDROLASE, HALOACID DELAHOGENASE-RELATED"/>
    <property type="match status" value="1"/>
</dbReference>
<keyword evidence="2" id="KW-0378">Hydrolase</keyword>
<dbReference type="InterPro" id="IPR023214">
    <property type="entry name" value="HAD_sf"/>
</dbReference>
<dbReference type="PRINTS" id="PR00413">
    <property type="entry name" value="HADHALOGNASE"/>
</dbReference>
<name>A0A1H0HX16_9BACI</name>
<dbReference type="InterPro" id="IPR006439">
    <property type="entry name" value="HAD-SF_hydro_IA"/>
</dbReference>
<dbReference type="AlphaFoldDB" id="A0A1H0HX16"/>
<dbReference type="SFLD" id="SFLDG01129">
    <property type="entry name" value="C1.5:_HAD__Beta-PGM__Phosphata"/>
    <property type="match status" value="1"/>
</dbReference>
<sequence length="217" mass="24767">MSKIIIYDAYGTLFDVTSVDKAIAEYYPEQAKSIGALWRKKQIEYAFIKQMTGNYEPFSEVTRQALRYALSIETGAEVKDVVDRCMQAYEKLDLFPESLEVLKQQQGVTNVILSNGSRDMLEPLIENSSISGYIDKVISIDDIKQYKPSQAAYQYGLRQFDTSRDKILFISSNTWDIVGAKTFGYKTFWINRGDTDFEKGRIQPDEEAADLKGILNN</sequence>
<dbReference type="NCBIfam" id="TIGR01493">
    <property type="entry name" value="HAD-SF-IA-v2"/>
    <property type="match status" value="1"/>
</dbReference>
<evidence type="ECO:0000313" key="4">
    <source>
        <dbReference type="Proteomes" id="UP000198778"/>
    </source>
</evidence>
<dbReference type="NCBIfam" id="TIGR01428">
    <property type="entry name" value="HAD_type_II"/>
    <property type="match status" value="1"/>
</dbReference>